<dbReference type="Gene3D" id="2.40.50.140">
    <property type="entry name" value="Nucleic acid-binding proteins"/>
    <property type="match status" value="3"/>
</dbReference>
<dbReference type="PANTHER" id="PTHR47165:SF4">
    <property type="entry name" value="OS03G0429900 PROTEIN"/>
    <property type="match status" value="1"/>
</dbReference>
<dbReference type="InterPro" id="IPR012340">
    <property type="entry name" value="NA-bd_OB-fold"/>
</dbReference>
<feature type="domain" description="Replication factor A C-terminal" evidence="1">
    <location>
        <begin position="275"/>
        <end position="353"/>
    </location>
</feature>
<dbReference type="Proteomes" id="UP000813463">
    <property type="component" value="Chromosome 5"/>
</dbReference>
<reference evidence="2" key="1">
    <citation type="journal article" date="2021" name="Nat. Commun.">
        <title>Genomic analyses provide insights into spinach domestication and the genetic basis of agronomic traits.</title>
        <authorList>
            <person name="Cai X."/>
            <person name="Sun X."/>
            <person name="Xu C."/>
            <person name="Sun H."/>
            <person name="Wang X."/>
            <person name="Ge C."/>
            <person name="Zhang Z."/>
            <person name="Wang Q."/>
            <person name="Fei Z."/>
            <person name="Jiao C."/>
            <person name="Wang Q."/>
        </authorList>
    </citation>
    <scope>NUCLEOTIDE SEQUENCE [LARGE SCALE GENOMIC DNA]</scope>
    <source>
        <strain evidence="2">cv. Varoflay</strain>
    </source>
</reference>
<dbReference type="InterPro" id="IPR013955">
    <property type="entry name" value="Rep_factor-A_C"/>
</dbReference>
<accession>A0ABM3QQB0</accession>
<dbReference type="SUPFAM" id="SSF50249">
    <property type="entry name" value="Nucleic acid-binding proteins"/>
    <property type="match status" value="2"/>
</dbReference>
<proteinExistence type="predicted"/>
<evidence type="ECO:0000313" key="2">
    <source>
        <dbReference type="Proteomes" id="UP000813463"/>
    </source>
</evidence>
<reference evidence="3" key="2">
    <citation type="submission" date="2025-08" db="UniProtKB">
        <authorList>
            <consortium name="RefSeq"/>
        </authorList>
    </citation>
    <scope>IDENTIFICATION</scope>
    <source>
        <tissue evidence="3">Leaf</tissue>
    </source>
</reference>
<dbReference type="PANTHER" id="PTHR47165">
    <property type="entry name" value="OS03G0429900 PROTEIN"/>
    <property type="match status" value="1"/>
</dbReference>
<protein>
    <submittedName>
        <fullName evidence="3">Replication protein A 70 kDa DNA-binding subunit B-like</fullName>
    </submittedName>
</protein>
<dbReference type="GeneID" id="130461443"/>
<evidence type="ECO:0000313" key="3">
    <source>
        <dbReference type="RefSeq" id="XP_056685528.1"/>
    </source>
</evidence>
<dbReference type="RefSeq" id="XP_056685528.1">
    <property type="nucleotide sequence ID" value="XM_056829550.1"/>
</dbReference>
<organism evidence="2 3">
    <name type="scientific">Spinacia oleracea</name>
    <name type="common">Spinach</name>
    <dbReference type="NCBI Taxonomy" id="3562"/>
    <lineage>
        <taxon>Eukaryota</taxon>
        <taxon>Viridiplantae</taxon>
        <taxon>Streptophyta</taxon>
        <taxon>Embryophyta</taxon>
        <taxon>Tracheophyta</taxon>
        <taxon>Spermatophyta</taxon>
        <taxon>Magnoliopsida</taxon>
        <taxon>eudicotyledons</taxon>
        <taxon>Gunneridae</taxon>
        <taxon>Pentapetalae</taxon>
        <taxon>Caryophyllales</taxon>
        <taxon>Chenopodiaceae</taxon>
        <taxon>Chenopodioideae</taxon>
        <taxon>Anserineae</taxon>
        <taxon>Spinacia</taxon>
    </lineage>
</organism>
<dbReference type="Pfam" id="PF08646">
    <property type="entry name" value="Rep_fac-A_C"/>
    <property type="match status" value="1"/>
</dbReference>
<sequence length="367" mass="41510">MKRERVHLDEMNTSSSSYKVKNNRMRGALFGDQIEAYKDAFVHKGEYEIADAQIRPADEQWKKSDAELDFQMTFGRQTVIQRVNAESGPVQPEYLCIASVPRAGDPEDRYDVLGIVLYVEEHAREITTGQDRQALVREIVLSDHSSEQPLIISVWNDLAGSDCDDLSSWAEKFTVVGFTSLRATSHKGFSLTSSMSTMFVHGPHGDRAIALREWACNHQDVLSDRQARVLDVRNPSSERVIMTVDALKRKKNTNTLQEERCWIQVVVPEPKLEKVHAYLGCPNCGRTTYTPVGKAYTCLTCKKQGVISSPRITFNCEVSDGTDKYALTSFTEDSEKLFGMTAADLFRMKHTVQCLENNNDIKIVYYT</sequence>
<keyword evidence="2" id="KW-1185">Reference proteome</keyword>
<gene>
    <name evidence="3" type="primary">LOC130461443</name>
</gene>
<name>A0ABM3QQB0_SPIOL</name>
<evidence type="ECO:0000259" key="1">
    <source>
        <dbReference type="Pfam" id="PF08646"/>
    </source>
</evidence>